<organism evidence="3 4">
    <name type="scientific">Halalkalibacillus sediminis</name>
    <dbReference type="NCBI Taxonomy" id="2018042"/>
    <lineage>
        <taxon>Bacteria</taxon>
        <taxon>Bacillati</taxon>
        <taxon>Bacillota</taxon>
        <taxon>Bacilli</taxon>
        <taxon>Bacillales</taxon>
        <taxon>Bacillaceae</taxon>
        <taxon>Halalkalibacillus</taxon>
    </lineage>
</organism>
<protein>
    <submittedName>
        <fullName evidence="3">NAD(P)H-dependent oxidoreductase</fullName>
    </submittedName>
</protein>
<comment type="caution">
    <text evidence="3">The sequence shown here is derived from an EMBL/GenBank/DDBJ whole genome shotgun (WGS) entry which is preliminary data.</text>
</comment>
<evidence type="ECO:0000313" key="3">
    <source>
        <dbReference type="EMBL" id="PKR77584.1"/>
    </source>
</evidence>
<evidence type="ECO:0000259" key="2">
    <source>
        <dbReference type="Pfam" id="PF03358"/>
    </source>
</evidence>
<sequence length="200" mass="22106">MLASRESFRLSISYKKYRRVNMSVLVISGSGRDQSVSSVVGNWISSEFGFKHFNLSKNKLPVFDGSELTTESQNVQLMLTEMKKAEAIIMIAPEYHGAISGALKNALDYTNNDIFEEKPVLLLAVAGGGKGGINALNNLRTILRALYADVSPRQFVVDSDALDEPKLSENLFDCINGFLLKKSIFDRREVSDYTLSGGEL</sequence>
<name>A0A2I0QTF4_9BACI</name>
<accession>A0A2I0QTF4</accession>
<dbReference type="Gene3D" id="3.40.50.360">
    <property type="match status" value="1"/>
</dbReference>
<evidence type="ECO:0000256" key="1">
    <source>
        <dbReference type="ARBA" id="ARBA00009428"/>
    </source>
</evidence>
<dbReference type="Proteomes" id="UP000243524">
    <property type="component" value="Unassembled WGS sequence"/>
</dbReference>
<dbReference type="InterPro" id="IPR029039">
    <property type="entry name" value="Flavoprotein-like_sf"/>
</dbReference>
<reference evidence="3 4" key="1">
    <citation type="submission" date="2017-06" db="EMBL/GenBank/DDBJ databases">
        <title>the draft geome sequence of Illustriluteabacillus marina B3227.</title>
        <authorList>
            <person name="He R.-H."/>
            <person name="Du Z.-J."/>
        </authorList>
    </citation>
    <scope>NUCLEOTIDE SEQUENCE [LARGE SCALE GENOMIC DNA]</scope>
    <source>
        <strain evidence="3 4">B3227</strain>
    </source>
</reference>
<dbReference type="GO" id="GO:0016491">
    <property type="term" value="F:oxidoreductase activity"/>
    <property type="evidence" value="ECO:0007669"/>
    <property type="project" value="InterPro"/>
</dbReference>
<feature type="domain" description="NADPH-dependent FMN reductase-like" evidence="2">
    <location>
        <begin position="22"/>
        <end position="159"/>
    </location>
</feature>
<keyword evidence="4" id="KW-1185">Reference proteome</keyword>
<dbReference type="PANTHER" id="PTHR30543:SF21">
    <property type="entry name" value="NAD(P)H-DEPENDENT FMN REDUCTASE LOT6"/>
    <property type="match status" value="1"/>
</dbReference>
<dbReference type="InterPro" id="IPR005025">
    <property type="entry name" value="FMN_Rdtase-like_dom"/>
</dbReference>
<dbReference type="Pfam" id="PF03358">
    <property type="entry name" value="FMN_red"/>
    <property type="match status" value="1"/>
</dbReference>
<dbReference type="SUPFAM" id="SSF52218">
    <property type="entry name" value="Flavoproteins"/>
    <property type="match status" value="1"/>
</dbReference>
<dbReference type="EMBL" id="PJNH01000002">
    <property type="protein sequence ID" value="PKR77584.1"/>
    <property type="molecule type" value="Genomic_DNA"/>
</dbReference>
<evidence type="ECO:0000313" key="4">
    <source>
        <dbReference type="Proteomes" id="UP000243524"/>
    </source>
</evidence>
<dbReference type="GO" id="GO:0005829">
    <property type="term" value="C:cytosol"/>
    <property type="evidence" value="ECO:0007669"/>
    <property type="project" value="TreeGrafter"/>
</dbReference>
<dbReference type="InterPro" id="IPR050712">
    <property type="entry name" value="NAD(P)H-dep_reductase"/>
</dbReference>
<proteinExistence type="inferred from homology"/>
<dbReference type="AlphaFoldDB" id="A0A2I0QTF4"/>
<dbReference type="GO" id="GO:0010181">
    <property type="term" value="F:FMN binding"/>
    <property type="evidence" value="ECO:0007669"/>
    <property type="project" value="TreeGrafter"/>
</dbReference>
<gene>
    <name evidence="3" type="ORF">CEY16_06500</name>
</gene>
<dbReference type="PANTHER" id="PTHR30543">
    <property type="entry name" value="CHROMATE REDUCTASE"/>
    <property type="match status" value="1"/>
</dbReference>
<comment type="similarity">
    <text evidence="1">Belongs to the azoreductase type 2 family.</text>
</comment>